<comment type="catalytic activity">
    <reaction evidence="1">
        <text>ATP + protein L-histidine = ADP + protein N-phospho-L-histidine.</text>
        <dbReference type="EC" id="2.7.13.3"/>
    </reaction>
</comment>
<dbReference type="InterPro" id="IPR004358">
    <property type="entry name" value="Sig_transdc_His_kin-like_C"/>
</dbReference>
<keyword evidence="6" id="KW-0479">Metal-binding</keyword>
<dbReference type="GO" id="GO:0051539">
    <property type="term" value="F:4 iron, 4 sulfur cluster binding"/>
    <property type="evidence" value="ECO:0007669"/>
    <property type="project" value="UniProtKB-KW"/>
</dbReference>
<dbReference type="AlphaFoldDB" id="A0A975CL86"/>
<dbReference type="PANTHER" id="PTHR24421:SF58">
    <property type="entry name" value="SIGNAL TRANSDUCTION HISTIDINE-PROTEIN KINASE_PHOSPHATASE UHPB"/>
    <property type="match status" value="1"/>
</dbReference>
<keyword evidence="7" id="KW-0963">Cytoplasm</keyword>
<evidence type="ECO:0000256" key="10">
    <source>
        <dbReference type="ARBA" id="ARBA00023004"/>
    </source>
</evidence>
<dbReference type="GO" id="GO:0016020">
    <property type="term" value="C:membrane"/>
    <property type="evidence" value="ECO:0007669"/>
    <property type="project" value="InterPro"/>
</dbReference>
<evidence type="ECO:0000256" key="9">
    <source>
        <dbReference type="ARBA" id="ARBA00022777"/>
    </source>
</evidence>
<dbReference type="KEGG" id="otd:J1M35_09875"/>
<gene>
    <name evidence="17" type="ORF">J1M35_09875</name>
</gene>
<dbReference type="PRINTS" id="PR00344">
    <property type="entry name" value="BCTRLSENSOR"/>
</dbReference>
<dbReference type="SUPFAM" id="SSF55874">
    <property type="entry name" value="ATPase domain of HSP90 chaperone/DNA topoisomerase II/histidine kinase"/>
    <property type="match status" value="1"/>
</dbReference>
<dbReference type="RefSeq" id="WP_208011037.1">
    <property type="nucleotide sequence ID" value="NZ_CP071796.1"/>
</dbReference>
<dbReference type="EMBL" id="CP071796">
    <property type="protein sequence ID" value="QTD47141.1"/>
    <property type="molecule type" value="Genomic_DNA"/>
</dbReference>
<evidence type="ECO:0000256" key="8">
    <source>
        <dbReference type="ARBA" id="ARBA00022679"/>
    </source>
</evidence>
<dbReference type="InterPro" id="IPR050482">
    <property type="entry name" value="Sensor_HK_TwoCompSys"/>
</dbReference>
<evidence type="ECO:0000256" key="11">
    <source>
        <dbReference type="ARBA" id="ARBA00023012"/>
    </source>
</evidence>
<comment type="subcellular location">
    <subcellularLocation>
        <location evidence="3">Cytoplasm</location>
    </subcellularLocation>
</comment>
<evidence type="ECO:0000256" key="1">
    <source>
        <dbReference type="ARBA" id="ARBA00000085"/>
    </source>
</evidence>
<sequence length="418" mass="44156">MQSMALMAVIAAVAIALSLHALHAGWRHGDRTALAYAAALLCWVVLWGIQPAAEGGVSGSIGRTLTRVVYQASILSVTMFLLGAVHGWGGFRRALTLLQAALGVALALVQGAAPQHAWFWMNALLSASLLLWLAHTVWHHGSPLGWMALLVGVSGLGLMLTDLRLAGDGAITVSTSHYFYLVALFVLQQARTQSTDAPASAEQTPPVNPERQRLAQELHDGVGSHLASIISALDLDTPWQRATAASLNECMAELKLLVDGMDSQASLLSHLASLRYRMQPLLAAAGIELRWQIADEAVLESVRGDAALQFLRLAQEAMANVVRHSGASQVVLTCCQVEARQALMLEIADNGVGIPAGLRTVHPDRLGEDGNAGKGLRGMARRAQRLGGLLLIDAAHGQGTCIRLLTPLTAVASAAPAA</sequence>
<dbReference type="Gene3D" id="3.30.565.10">
    <property type="entry name" value="Histidine kinase-like ATPase, C-terminal domain"/>
    <property type="match status" value="1"/>
</dbReference>
<keyword evidence="9" id="KW-0418">Kinase</keyword>
<evidence type="ECO:0000256" key="13">
    <source>
        <dbReference type="ARBA" id="ARBA00024827"/>
    </source>
</evidence>
<feature type="transmembrane region" description="Helical" evidence="15">
    <location>
        <begin position="119"/>
        <end position="138"/>
    </location>
</feature>
<dbReference type="InterPro" id="IPR011712">
    <property type="entry name" value="Sig_transdc_His_kin_sub3_dim/P"/>
</dbReference>
<reference evidence="17" key="1">
    <citation type="submission" date="2021-03" db="EMBL/GenBank/DDBJ databases">
        <title>Ottowia sp. 27C isolated from the cloaca of a Giant Asian pond turtle (Heosemys grandis).</title>
        <authorList>
            <person name="Spergser J."/>
            <person name="Busse H.-J."/>
        </authorList>
    </citation>
    <scope>NUCLEOTIDE SEQUENCE</scope>
    <source>
        <strain evidence="17">27C</strain>
    </source>
</reference>
<evidence type="ECO:0000256" key="6">
    <source>
        <dbReference type="ARBA" id="ARBA00022485"/>
    </source>
</evidence>
<dbReference type="SMART" id="SM00387">
    <property type="entry name" value="HATPase_c"/>
    <property type="match status" value="1"/>
</dbReference>
<keyword evidence="15" id="KW-1133">Transmembrane helix</keyword>
<keyword evidence="11" id="KW-0902">Two-component regulatory system</keyword>
<feature type="domain" description="Histidine kinase/HSP90-like ATPase" evidence="16">
    <location>
        <begin position="305"/>
        <end position="410"/>
    </location>
</feature>
<feature type="transmembrane region" description="Helical" evidence="15">
    <location>
        <begin position="170"/>
        <end position="187"/>
    </location>
</feature>
<evidence type="ECO:0000256" key="15">
    <source>
        <dbReference type="SAM" id="Phobius"/>
    </source>
</evidence>
<dbReference type="GO" id="GO:0005737">
    <property type="term" value="C:cytoplasm"/>
    <property type="evidence" value="ECO:0007669"/>
    <property type="project" value="UniProtKB-SubCell"/>
</dbReference>
<dbReference type="InterPro" id="IPR036890">
    <property type="entry name" value="HATPase_C_sf"/>
</dbReference>
<dbReference type="InterPro" id="IPR003594">
    <property type="entry name" value="HATPase_dom"/>
</dbReference>
<accession>A0A975CL86</accession>
<comment type="cofactor">
    <cofactor evidence="2">
        <name>[4Fe-4S] cluster</name>
        <dbReference type="ChEBI" id="CHEBI:49883"/>
    </cofactor>
</comment>
<evidence type="ECO:0000256" key="12">
    <source>
        <dbReference type="ARBA" id="ARBA00023014"/>
    </source>
</evidence>
<name>A0A975CL86_9BURK</name>
<evidence type="ECO:0000256" key="5">
    <source>
        <dbReference type="ARBA" id="ARBA00017322"/>
    </source>
</evidence>
<evidence type="ECO:0000256" key="14">
    <source>
        <dbReference type="ARBA" id="ARBA00030800"/>
    </source>
</evidence>
<keyword evidence="15" id="KW-0472">Membrane</keyword>
<dbReference type="Pfam" id="PF02518">
    <property type="entry name" value="HATPase_c"/>
    <property type="match status" value="1"/>
</dbReference>
<evidence type="ECO:0000256" key="7">
    <source>
        <dbReference type="ARBA" id="ARBA00022490"/>
    </source>
</evidence>
<dbReference type="EC" id="2.7.13.3" evidence="4"/>
<comment type="function">
    <text evidence="13">Member of the two-component regulatory system NreB/NreC involved in the control of dissimilatory nitrate/nitrite reduction in response to oxygen. NreB functions as a direct oxygen sensor histidine kinase which is autophosphorylated, in the absence of oxygen, probably at the conserved histidine residue, and transfers its phosphate group probably to a conserved aspartate residue of NreC. NreB/NreC activates the expression of the nitrate (narGHJI) and nitrite (nir) reductase operons, as well as the putative nitrate transporter gene narT.</text>
</comment>
<keyword evidence="8" id="KW-0808">Transferase</keyword>
<keyword evidence="12" id="KW-0411">Iron-sulfur</keyword>
<proteinExistence type="predicted"/>
<evidence type="ECO:0000313" key="18">
    <source>
        <dbReference type="Proteomes" id="UP000663903"/>
    </source>
</evidence>
<evidence type="ECO:0000256" key="4">
    <source>
        <dbReference type="ARBA" id="ARBA00012438"/>
    </source>
</evidence>
<organism evidence="17 18">
    <name type="scientific">Ottowia testudinis</name>
    <dbReference type="NCBI Taxonomy" id="2816950"/>
    <lineage>
        <taxon>Bacteria</taxon>
        <taxon>Pseudomonadati</taxon>
        <taxon>Pseudomonadota</taxon>
        <taxon>Betaproteobacteria</taxon>
        <taxon>Burkholderiales</taxon>
        <taxon>Comamonadaceae</taxon>
        <taxon>Ottowia</taxon>
    </lineage>
</organism>
<evidence type="ECO:0000256" key="2">
    <source>
        <dbReference type="ARBA" id="ARBA00001966"/>
    </source>
</evidence>
<evidence type="ECO:0000256" key="3">
    <source>
        <dbReference type="ARBA" id="ARBA00004496"/>
    </source>
</evidence>
<dbReference type="GO" id="GO:0046983">
    <property type="term" value="F:protein dimerization activity"/>
    <property type="evidence" value="ECO:0007669"/>
    <property type="project" value="InterPro"/>
</dbReference>
<feature type="transmembrane region" description="Helical" evidence="15">
    <location>
        <begin position="94"/>
        <end position="112"/>
    </location>
</feature>
<keyword evidence="15" id="KW-0812">Transmembrane</keyword>
<feature type="transmembrane region" description="Helical" evidence="15">
    <location>
        <begin position="144"/>
        <end position="163"/>
    </location>
</feature>
<protein>
    <recommendedName>
        <fullName evidence="5">Oxygen sensor histidine kinase NreB</fullName>
        <ecNumber evidence="4">2.7.13.3</ecNumber>
    </recommendedName>
    <alternativeName>
        <fullName evidence="14">Nitrogen regulation protein B</fullName>
    </alternativeName>
</protein>
<evidence type="ECO:0000313" key="17">
    <source>
        <dbReference type="EMBL" id="QTD47141.1"/>
    </source>
</evidence>
<dbReference type="GO" id="GO:0000155">
    <property type="term" value="F:phosphorelay sensor kinase activity"/>
    <property type="evidence" value="ECO:0007669"/>
    <property type="project" value="InterPro"/>
</dbReference>
<dbReference type="PANTHER" id="PTHR24421">
    <property type="entry name" value="NITRATE/NITRITE SENSOR PROTEIN NARX-RELATED"/>
    <property type="match status" value="1"/>
</dbReference>
<evidence type="ECO:0000259" key="16">
    <source>
        <dbReference type="SMART" id="SM00387"/>
    </source>
</evidence>
<feature type="transmembrane region" description="Helical" evidence="15">
    <location>
        <begin position="34"/>
        <end position="53"/>
    </location>
</feature>
<keyword evidence="6" id="KW-0004">4Fe-4S</keyword>
<dbReference type="Proteomes" id="UP000663903">
    <property type="component" value="Chromosome"/>
</dbReference>
<dbReference type="Pfam" id="PF07730">
    <property type="entry name" value="HisKA_3"/>
    <property type="match status" value="1"/>
</dbReference>
<dbReference type="Gene3D" id="1.20.5.1930">
    <property type="match status" value="1"/>
</dbReference>
<keyword evidence="18" id="KW-1185">Reference proteome</keyword>
<dbReference type="CDD" id="cd16917">
    <property type="entry name" value="HATPase_UhpB-NarQ-NarX-like"/>
    <property type="match status" value="1"/>
</dbReference>
<keyword evidence="10" id="KW-0408">Iron</keyword>
<feature type="transmembrane region" description="Helical" evidence="15">
    <location>
        <begin position="65"/>
        <end position="88"/>
    </location>
</feature>